<proteinExistence type="predicted"/>
<evidence type="ECO:0000313" key="2">
    <source>
        <dbReference type="Proteomes" id="UP001606134"/>
    </source>
</evidence>
<comment type="caution">
    <text evidence="1">The sequence shown here is derived from an EMBL/GenBank/DDBJ whole genome shotgun (WGS) entry which is preliminary data.</text>
</comment>
<protein>
    <submittedName>
        <fullName evidence="1">YfiR family protein</fullName>
    </submittedName>
</protein>
<dbReference type="Proteomes" id="UP001606134">
    <property type="component" value="Unassembled WGS sequence"/>
</dbReference>
<dbReference type="RefSeq" id="WP_394412116.1">
    <property type="nucleotide sequence ID" value="NZ_JBIGIC010000007.1"/>
</dbReference>
<gene>
    <name evidence="1" type="ORF">ACG04R_15255</name>
</gene>
<name>A0ABW7HEB5_9BURK</name>
<keyword evidence="2" id="KW-1185">Reference proteome</keyword>
<accession>A0ABW7HEB5</accession>
<evidence type="ECO:0000313" key="1">
    <source>
        <dbReference type="EMBL" id="MFG6488041.1"/>
    </source>
</evidence>
<dbReference type="Pfam" id="PF13689">
    <property type="entry name" value="DUF4154"/>
    <property type="match status" value="1"/>
</dbReference>
<sequence length="196" mass="20646">MGRSPGTRCGNGHDGAILPRRRLLVALLAAAGVCHAIDDDDGRSEYQVKAAFVCRFGNYVEWPAQALGAADEPFRVGVLAGSAVVEEFRRVAATASVAGHPVEVRRLASGEAPEGVHVLFVSRAMAGHAGEALAAVQGRPVLTVTELDPDGTTGMINFVLVDDRVRFDVLLPPATQSGLRISVRLLGVARRVEGKS</sequence>
<organism evidence="1 2">
    <name type="scientific">Pelomonas candidula</name>
    <dbReference type="NCBI Taxonomy" id="3299025"/>
    <lineage>
        <taxon>Bacteria</taxon>
        <taxon>Pseudomonadati</taxon>
        <taxon>Pseudomonadota</taxon>
        <taxon>Betaproteobacteria</taxon>
        <taxon>Burkholderiales</taxon>
        <taxon>Sphaerotilaceae</taxon>
        <taxon>Roseateles</taxon>
    </lineage>
</organism>
<dbReference type="InterPro" id="IPR025293">
    <property type="entry name" value="YfiR/HmsC-like"/>
</dbReference>
<reference evidence="1 2" key="1">
    <citation type="submission" date="2024-08" db="EMBL/GenBank/DDBJ databases">
        <authorList>
            <person name="Lu H."/>
        </authorList>
    </citation>
    <scope>NUCLEOTIDE SEQUENCE [LARGE SCALE GENOMIC DNA]</scope>
    <source>
        <strain evidence="1 2">BYS78W</strain>
    </source>
</reference>
<dbReference type="EMBL" id="JBIGIC010000007">
    <property type="protein sequence ID" value="MFG6488041.1"/>
    <property type="molecule type" value="Genomic_DNA"/>
</dbReference>